<feature type="transmembrane region" description="Helical" evidence="9">
    <location>
        <begin position="320"/>
        <end position="340"/>
    </location>
</feature>
<dbReference type="InterPro" id="IPR003663">
    <property type="entry name" value="Sugar/inositol_transpt"/>
</dbReference>
<evidence type="ECO:0000256" key="3">
    <source>
        <dbReference type="ARBA" id="ARBA00022448"/>
    </source>
</evidence>
<name>A0AAJ0BW06_9PEZI</name>
<accession>A0AAJ0BW06</accession>
<dbReference type="PANTHER" id="PTHR48022">
    <property type="entry name" value="PLASTIDIC GLUCOSE TRANSPORTER 4"/>
    <property type="match status" value="1"/>
</dbReference>
<evidence type="ECO:0000256" key="2">
    <source>
        <dbReference type="ARBA" id="ARBA00010992"/>
    </source>
</evidence>
<dbReference type="PROSITE" id="PS00217">
    <property type="entry name" value="SUGAR_TRANSPORT_2"/>
    <property type="match status" value="1"/>
</dbReference>
<feature type="transmembrane region" description="Helical" evidence="9">
    <location>
        <begin position="360"/>
        <end position="380"/>
    </location>
</feature>
<feature type="transmembrane region" description="Helical" evidence="9">
    <location>
        <begin position="411"/>
        <end position="441"/>
    </location>
</feature>
<keyword evidence="6 9" id="KW-0472">Membrane</keyword>
<evidence type="ECO:0000256" key="8">
    <source>
        <dbReference type="SAM" id="MobiDB-lite"/>
    </source>
</evidence>
<evidence type="ECO:0000256" key="7">
    <source>
        <dbReference type="RuleBase" id="RU003346"/>
    </source>
</evidence>
<comment type="subcellular location">
    <subcellularLocation>
        <location evidence="1">Membrane</location>
        <topology evidence="1">Multi-pass membrane protein</topology>
    </subcellularLocation>
</comment>
<feature type="transmembrane region" description="Helical" evidence="9">
    <location>
        <begin position="485"/>
        <end position="503"/>
    </location>
</feature>
<feature type="region of interest" description="Disordered" evidence="8">
    <location>
        <begin position="1"/>
        <end position="21"/>
    </location>
</feature>
<dbReference type="PROSITE" id="PS00216">
    <property type="entry name" value="SUGAR_TRANSPORT_1"/>
    <property type="match status" value="1"/>
</dbReference>
<dbReference type="GO" id="GO:0016020">
    <property type="term" value="C:membrane"/>
    <property type="evidence" value="ECO:0007669"/>
    <property type="project" value="UniProtKB-SubCell"/>
</dbReference>
<feature type="compositionally biased region" description="Basic and acidic residues" evidence="8">
    <location>
        <begin position="1"/>
        <end position="18"/>
    </location>
</feature>
<feature type="transmembrane region" description="Helical" evidence="9">
    <location>
        <begin position="54"/>
        <end position="79"/>
    </location>
</feature>
<evidence type="ECO:0000256" key="6">
    <source>
        <dbReference type="ARBA" id="ARBA00023136"/>
    </source>
</evidence>
<keyword evidence="3 7" id="KW-0813">Transport</keyword>
<feature type="transmembrane region" description="Helical" evidence="9">
    <location>
        <begin position="134"/>
        <end position="153"/>
    </location>
</feature>
<gene>
    <name evidence="11" type="ORF">QBC33DRAFT_593460</name>
</gene>
<keyword evidence="4 9" id="KW-0812">Transmembrane</keyword>
<feature type="domain" description="Major facilitator superfamily (MFS) profile" evidence="10">
    <location>
        <begin position="53"/>
        <end position="507"/>
    </location>
</feature>
<evidence type="ECO:0000313" key="11">
    <source>
        <dbReference type="EMBL" id="KAK1765310.1"/>
    </source>
</evidence>
<keyword evidence="5 9" id="KW-1133">Transmembrane helix</keyword>
<dbReference type="InterPro" id="IPR005829">
    <property type="entry name" value="Sugar_transporter_CS"/>
</dbReference>
<feature type="transmembrane region" description="Helical" evidence="9">
    <location>
        <begin position="159"/>
        <end position="183"/>
    </location>
</feature>
<evidence type="ECO:0000256" key="4">
    <source>
        <dbReference type="ARBA" id="ARBA00022692"/>
    </source>
</evidence>
<evidence type="ECO:0000256" key="1">
    <source>
        <dbReference type="ARBA" id="ARBA00004141"/>
    </source>
</evidence>
<dbReference type="Proteomes" id="UP001244011">
    <property type="component" value="Unassembled WGS sequence"/>
</dbReference>
<dbReference type="InterPro" id="IPR036259">
    <property type="entry name" value="MFS_trans_sf"/>
</dbReference>
<dbReference type="PROSITE" id="PS50850">
    <property type="entry name" value="MFS"/>
    <property type="match status" value="1"/>
</dbReference>
<dbReference type="Pfam" id="PF00083">
    <property type="entry name" value="Sugar_tr"/>
    <property type="match status" value="1"/>
</dbReference>
<feature type="transmembrane region" description="Helical" evidence="9">
    <location>
        <begin position="453"/>
        <end position="473"/>
    </location>
</feature>
<dbReference type="GO" id="GO:0005351">
    <property type="term" value="F:carbohydrate:proton symporter activity"/>
    <property type="evidence" value="ECO:0007669"/>
    <property type="project" value="TreeGrafter"/>
</dbReference>
<feature type="transmembrane region" description="Helical" evidence="9">
    <location>
        <begin position="228"/>
        <end position="248"/>
    </location>
</feature>
<dbReference type="InterPro" id="IPR050360">
    <property type="entry name" value="MFS_Sugar_Transporters"/>
</dbReference>
<dbReference type="GeneID" id="85314919"/>
<reference evidence="11" key="1">
    <citation type="submission" date="2023-06" db="EMBL/GenBank/DDBJ databases">
        <title>Genome-scale phylogeny and comparative genomics of the fungal order Sordariales.</title>
        <authorList>
            <consortium name="Lawrence Berkeley National Laboratory"/>
            <person name="Hensen N."/>
            <person name="Bonometti L."/>
            <person name="Westerberg I."/>
            <person name="Brannstrom I.O."/>
            <person name="Guillou S."/>
            <person name="Cros-Aarteil S."/>
            <person name="Calhoun S."/>
            <person name="Haridas S."/>
            <person name="Kuo A."/>
            <person name="Mondo S."/>
            <person name="Pangilinan J."/>
            <person name="Riley R."/>
            <person name="Labutti K."/>
            <person name="Andreopoulos B."/>
            <person name="Lipzen A."/>
            <person name="Chen C."/>
            <person name="Yanf M."/>
            <person name="Daum C."/>
            <person name="Ng V."/>
            <person name="Clum A."/>
            <person name="Steindorff A."/>
            <person name="Ohm R."/>
            <person name="Martin F."/>
            <person name="Silar P."/>
            <person name="Natvig D."/>
            <person name="Lalanne C."/>
            <person name="Gautier V."/>
            <person name="Ament-Velasquez S.L."/>
            <person name="Kruys A."/>
            <person name="Hutchinson M.I."/>
            <person name="Powell A.J."/>
            <person name="Barry K."/>
            <person name="Miller A.N."/>
            <person name="Grigoriev I.V."/>
            <person name="Debuchy R."/>
            <person name="Gladieux P."/>
            <person name="Thoren M.H."/>
            <person name="Johannesson H."/>
        </authorList>
    </citation>
    <scope>NUCLEOTIDE SEQUENCE</scope>
    <source>
        <strain evidence="11">8032-3</strain>
    </source>
</reference>
<evidence type="ECO:0000256" key="9">
    <source>
        <dbReference type="SAM" id="Phobius"/>
    </source>
</evidence>
<proteinExistence type="inferred from homology"/>
<dbReference type="Gene3D" id="1.20.1250.20">
    <property type="entry name" value="MFS general substrate transporter like domains"/>
    <property type="match status" value="1"/>
</dbReference>
<protein>
    <submittedName>
        <fullName evidence="11">General substrate transporter</fullName>
    </submittedName>
</protein>
<dbReference type="SUPFAM" id="SSF103473">
    <property type="entry name" value="MFS general substrate transporter"/>
    <property type="match status" value="1"/>
</dbReference>
<dbReference type="InterPro" id="IPR020846">
    <property type="entry name" value="MFS_dom"/>
</dbReference>
<feature type="transmembrane region" description="Helical" evidence="9">
    <location>
        <begin position="107"/>
        <end position="127"/>
    </location>
</feature>
<evidence type="ECO:0000313" key="12">
    <source>
        <dbReference type="Proteomes" id="UP001244011"/>
    </source>
</evidence>
<dbReference type="PANTHER" id="PTHR48022:SF15">
    <property type="entry name" value="ALPHA-GLUCOSIDE TRANSPORTER, PUTATIVE (AFU_ORTHOLOGUE AFUA_5G00500)-RELATED"/>
    <property type="match status" value="1"/>
</dbReference>
<dbReference type="EMBL" id="MU839016">
    <property type="protein sequence ID" value="KAK1765310.1"/>
    <property type="molecule type" value="Genomic_DNA"/>
</dbReference>
<evidence type="ECO:0000256" key="5">
    <source>
        <dbReference type="ARBA" id="ARBA00022989"/>
    </source>
</evidence>
<sequence>MTESHKSEVVEEHLEKSDQQQQHQQWAEVAARQIEYEKNLSFFRSVWIYWRSTLWVLYGQLIVFGYGIDGIIAGSLLAIPKFREDYGKLYGTGEAAAYIIPATWQSLYGGVSQLGAVLGAALTGWLADRIGRRYTNLLSCAVSVVGVAIQYVSTRNGSLGLLTAGKAVNGLSIGAWLVIGPLYASEVAPLKLRGWLTAMTNIIQFSGVLVFTGIMYRLGPQNHADAYIIPFACQWIVPCVMLLTVWFWPESPVWLVRTGRIDAAKRSIRRLHGAKSASIDPDAILALIRDTAHTEQEHRAQTANVTYADCFAAVDRKRTLICMFVYGCQYLSGIIFVLGYQSYYYQLTGFDAKMSFLLGMLNNCSMFVANILSWSLIGFVGRRPLIVWGQFACALTLLIVGGASVPGRKDTYLVTIAFMFVWGFIYQLTLGTVAWTVVAEIPSWRLRSRTQGLANIVLVVIQWLVGFVFPYMFNPDAGNLGGKVGFIFGVTTLIGFIGCWFWLPETKDRTVAELDELYAAGVKPLLGNPIRLEAHTHQRLVLDLE</sequence>
<organism evidence="11 12">
    <name type="scientific">Phialemonium atrogriseum</name>
    <dbReference type="NCBI Taxonomy" id="1093897"/>
    <lineage>
        <taxon>Eukaryota</taxon>
        <taxon>Fungi</taxon>
        <taxon>Dikarya</taxon>
        <taxon>Ascomycota</taxon>
        <taxon>Pezizomycotina</taxon>
        <taxon>Sordariomycetes</taxon>
        <taxon>Sordariomycetidae</taxon>
        <taxon>Cephalothecales</taxon>
        <taxon>Cephalothecaceae</taxon>
        <taxon>Phialemonium</taxon>
    </lineage>
</organism>
<comment type="similarity">
    <text evidence="2 7">Belongs to the major facilitator superfamily. Sugar transporter (TC 2.A.1.1) family.</text>
</comment>
<keyword evidence="12" id="KW-1185">Reference proteome</keyword>
<dbReference type="InterPro" id="IPR005828">
    <property type="entry name" value="MFS_sugar_transport-like"/>
</dbReference>
<dbReference type="FunFam" id="1.20.1250.20:FF:000078">
    <property type="entry name" value="MFS maltose transporter, putative"/>
    <property type="match status" value="1"/>
</dbReference>
<dbReference type="NCBIfam" id="TIGR00879">
    <property type="entry name" value="SP"/>
    <property type="match status" value="1"/>
</dbReference>
<dbReference type="RefSeq" id="XP_060281523.1">
    <property type="nucleotide sequence ID" value="XM_060431732.1"/>
</dbReference>
<feature type="transmembrane region" description="Helical" evidence="9">
    <location>
        <begin position="195"/>
        <end position="216"/>
    </location>
</feature>
<evidence type="ECO:0000259" key="10">
    <source>
        <dbReference type="PROSITE" id="PS50850"/>
    </source>
</evidence>
<feature type="transmembrane region" description="Helical" evidence="9">
    <location>
        <begin position="385"/>
        <end position="405"/>
    </location>
</feature>
<dbReference type="AlphaFoldDB" id="A0AAJ0BW06"/>
<comment type="caution">
    <text evidence="11">The sequence shown here is derived from an EMBL/GenBank/DDBJ whole genome shotgun (WGS) entry which is preliminary data.</text>
</comment>